<sequence>MRDNVPTEIWERVIDHLWANPAALRACAQVSRAWHPRSLFHLVGTARLTSRARTYGFLRTLDAHPVLRARVHSVDIWGSTGPDSSDADSSDVRRPPVPHLATFAAAGARRLPAVRALDLWRADWREPGAGARVLTHLGAFVSVAELNLFRVAFPNLPTFGRLVGALPQLSSLFVEDVFFRTLAYERAAFYVPPSGLRVLCLDGATVPQIVDFLIDPADVLRSVTKVTVGWFQPLPIAELKNWRVKEMLHATGDVLENVSIWMEGFEVNLDSAIVFESIISLIFNQGTTLI</sequence>
<accession>S8FKM8</accession>
<organism evidence="1 2">
    <name type="scientific">Fomitopsis schrenkii</name>
    <name type="common">Brown rot fungus</name>
    <dbReference type="NCBI Taxonomy" id="2126942"/>
    <lineage>
        <taxon>Eukaryota</taxon>
        <taxon>Fungi</taxon>
        <taxon>Dikarya</taxon>
        <taxon>Basidiomycota</taxon>
        <taxon>Agaricomycotina</taxon>
        <taxon>Agaricomycetes</taxon>
        <taxon>Polyporales</taxon>
        <taxon>Fomitopsis</taxon>
    </lineage>
</organism>
<gene>
    <name evidence="1" type="ORF">FOMPIDRAFT_1015533</name>
</gene>
<reference evidence="1 2" key="1">
    <citation type="journal article" date="2012" name="Science">
        <title>The Paleozoic origin of enzymatic lignin decomposition reconstructed from 31 fungal genomes.</title>
        <authorList>
            <person name="Floudas D."/>
            <person name="Binder M."/>
            <person name="Riley R."/>
            <person name="Barry K."/>
            <person name="Blanchette R.A."/>
            <person name="Henrissat B."/>
            <person name="Martinez A.T."/>
            <person name="Otillar R."/>
            <person name="Spatafora J.W."/>
            <person name="Yadav J.S."/>
            <person name="Aerts A."/>
            <person name="Benoit I."/>
            <person name="Boyd A."/>
            <person name="Carlson A."/>
            <person name="Copeland A."/>
            <person name="Coutinho P.M."/>
            <person name="de Vries R.P."/>
            <person name="Ferreira P."/>
            <person name="Findley K."/>
            <person name="Foster B."/>
            <person name="Gaskell J."/>
            <person name="Glotzer D."/>
            <person name="Gorecki P."/>
            <person name="Heitman J."/>
            <person name="Hesse C."/>
            <person name="Hori C."/>
            <person name="Igarashi K."/>
            <person name="Jurgens J.A."/>
            <person name="Kallen N."/>
            <person name="Kersten P."/>
            <person name="Kohler A."/>
            <person name="Kuees U."/>
            <person name="Kumar T.K.A."/>
            <person name="Kuo A."/>
            <person name="LaButti K."/>
            <person name="Larrondo L.F."/>
            <person name="Lindquist E."/>
            <person name="Ling A."/>
            <person name="Lombard V."/>
            <person name="Lucas S."/>
            <person name="Lundell T."/>
            <person name="Martin R."/>
            <person name="McLaughlin D.J."/>
            <person name="Morgenstern I."/>
            <person name="Morin E."/>
            <person name="Murat C."/>
            <person name="Nagy L.G."/>
            <person name="Nolan M."/>
            <person name="Ohm R.A."/>
            <person name="Patyshakuliyeva A."/>
            <person name="Rokas A."/>
            <person name="Ruiz-Duenas F.J."/>
            <person name="Sabat G."/>
            <person name="Salamov A."/>
            <person name="Samejima M."/>
            <person name="Schmutz J."/>
            <person name="Slot J.C."/>
            <person name="St John F."/>
            <person name="Stenlid J."/>
            <person name="Sun H."/>
            <person name="Sun S."/>
            <person name="Syed K."/>
            <person name="Tsang A."/>
            <person name="Wiebenga A."/>
            <person name="Young D."/>
            <person name="Pisabarro A."/>
            <person name="Eastwood D.C."/>
            <person name="Martin F."/>
            <person name="Cullen D."/>
            <person name="Grigoriev I.V."/>
            <person name="Hibbett D.S."/>
        </authorList>
    </citation>
    <scope>NUCLEOTIDE SEQUENCE</scope>
    <source>
        <strain evidence="2">FP-58527</strain>
    </source>
</reference>
<dbReference type="OrthoDB" id="2272012at2759"/>
<name>S8FKM8_FOMSC</name>
<evidence type="ECO:0000313" key="1">
    <source>
        <dbReference type="EMBL" id="EPT01946.1"/>
    </source>
</evidence>
<dbReference type="Proteomes" id="UP000015241">
    <property type="component" value="Unassembled WGS sequence"/>
</dbReference>
<proteinExistence type="predicted"/>
<dbReference type="HOGENOM" id="CLU_959891_0_0_1"/>
<dbReference type="STRING" id="743788.S8FKM8"/>
<keyword evidence="2" id="KW-1185">Reference proteome</keyword>
<protein>
    <recommendedName>
        <fullName evidence="3">F-box domain-containing protein</fullName>
    </recommendedName>
</protein>
<dbReference type="EMBL" id="KE504138">
    <property type="protein sequence ID" value="EPT01946.1"/>
    <property type="molecule type" value="Genomic_DNA"/>
</dbReference>
<evidence type="ECO:0008006" key="3">
    <source>
        <dbReference type="Google" id="ProtNLM"/>
    </source>
</evidence>
<dbReference type="InParanoid" id="S8FKM8"/>
<dbReference type="AlphaFoldDB" id="S8FKM8"/>
<evidence type="ECO:0000313" key="2">
    <source>
        <dbReference type="Proteomes" id="UP000015241"/>
    </source>
</evidence>